<name>A0A2H0DXA5_9BACT</name>
<dbReference type="AlphaFoldDB" id="A0A2H0DXA5"/>
<evidence type="ECO:0000313" key="3">
    <source>
        <dbReference type="Proteomes" id="UP000231276"/>
    </source>
</evidence>
<evidence type="ECO:0000313" key="2">
    <source>
        <dbReference type="EMBL" id="PIP86797.1"/>
    </source>
</evidence>
<protein>
    <submittedName>
        <fullName evidence="2">Uncharacterized protein</fullName>
    </submittedName>
</protein>
<gene>
    <name evidence="2" type="ORF">COW82_00210</name>
</gene>
<keyword evidence="1" id="KW-1133">Transmembrane helix</keyword>
<comment type="caution">
    <text evidence="2">The sequence shown here is derived from an EMBL/GenBank/DDBJ whole genome shotgun (WGS) entry which is preliminary data.</text>
</comment>
<reference evidence="2 3" key="1">
    <citation type="submission" date="2017-09" db="EMBL/GenBank/DDBJ databases">
        <title>Depth-based differentiation of microbial function through sediment-hosted aquifers and enrichment of novel symbionts in the deep terrestrial subsurface.</title>
        <authorList>
            <person name="Probst A.J."/>
            <person name="Ladd B."/>
            <person name="Jarett J.K."/>
            <person name="Geller-Mcgrath D.E."/>
            <person name="Sieber C.M."/>
            <person name="Emerson J.B."/>
            <person name="Anantharaman K."/>
            <person name="Thomas B.C."/>
            <person name="Malmstrom R."/>
            <person name="Stieglmeier M."/>
            <person name="Klingl A."/>
            <person name="Woyke T."/>
            <person name="Ryan C.M."/>
            <person name="Banfield J.F."/>
        </authorList>
    </citation>
    <scope>NUCLEOTIDE SEQUENCE [LARGE SCALE GENOMIC DNA]</scope>
    <source>
        <strain evidence="2">CG22_combo_CG10-13_8_21_14_all_43_18</strain>
    </source>
</reference>
<accession>A0A2H0DXA5</accession>
<keyword evidence="1" id="KW-0472">Membrane</keyword>
<evidence type="ECO:0000256" key="1">
    <source>
        <dbReference type="SAM" id="Phobius"/>
    </source>
</evidence>
<sequence length="105" mass="12069">MSRFSSKGGLVKLIILIVIGIIILSYFGFDLRSIIESPPSESNLGYVRGLLVSAWTNYLMQPVTYFWNNIFIDLLWRTFVSNFERLRDGEQTDFELNTPAVELSN</sequence>
<feature type="transmembrane region" description="Helical" evidence="1">
    <location>
        <begin position="9"/>
        <end position="29"/>
    </location>
</feature>
<organism evidence="2 3">
    <name type="scientific">Candidatus Campbellbacteria bacterium CG22_combo_CG10-13_8_21_14_all_43_18</name>
    <dbReference type="NCBI Taxonomy" id="1974530"/>
    <lineage>
        <taxon>Bacteria</taxon>
        <taxon>Candidatus Campbelliibacteriota</taxon>
    </lineage>
</organism>
<proteinExistence type="predicted"/>
<keyword evidence="1" id="KW-0812">Transmembrane</keyword>
<dbReference type="Proteomes" id="UP000231276">
    <property type="component" value="Unassembled WGS sequence"/>
</dbReference>
<dbReference type="EMBL" id="PCTS01000003">
    <property type="protein sequence ID" value="PIP86797.1"/>
    <property type="molecule type" value="Genomic_DNA"/>
</dbReference>